<evidence type="ECO:0000313" key="8">
    <source>
        <dbReference type="EMBL" id="GFE12074.1"/>
    </source>
</evidence>
<dbReference type="InterPro" id="IPR001647">
    <property type="entry name" value="HTH_TetR"/>
</dbReference>
<comment type="caution">
    <text evidence="8">The sequence shown here is derived from an EMBL/GenBank/DDBJ whole genome shotgun (WGS) entry which is preliminary data.</text>
</comment>
<evidence type="ECO:0000256" key="3">
    <source>
        <dbReference type="ARBA" id="ARBA00023125"/>
    </source>
</evidence>
<dbReference type="GO" id="GO:0045892">
    <property type="term" value="P:negative regulation of DNA-templated transcription"/>
    <property type="evidence" value="ECO:0007669"/>
    <property type="project" value="InterPro"/>
</dbReference>
<dbReference type="GO" id="GO:0003700">
    <property type="term" value="F:DNA-binding transcription factor activity"/>
    <property type="evidence" value="ECO:0007669"/>
    <property type="project" value="TreeGrafter"/>
</dbReference>
<dbReference type="PANTHER" id="PTHR30055">
    <property type="entry name" value="HTH-TYPE TRANSCRIPTIONAL REGULATOR RUTR"/>
    <property type="match status" value="1"/>
</dbReference>
<gene>
    <name evidence="8" type="ORF">Sgleb_01210</name>
</gene>
<dbReference type="InterPro" id="IPR004111">
    <property type="entry name" value="Repressor_TetR_C"/>
</dbReference>
<evidence type="ECO:0000259" key="7">
    <source>
        <dbReference type="PROSITE" id="PS50977"/>
    </source>
</evidence>
<protein>
    <submittedName>
        <fullName evidence="8">TetR family transcriptional regulator</fullName>
    </submittedName>
</protein>
<dbReference type="AlphaFoldDB" id="A0A640SMH3"/>
<proteinExistence type="predicted"/>
<dbReference type="InterPro" id="IPR003012">
    <property type="entry name" value="Tet_transcr_reg_TetR"/>
</dbReference>
<dbReference type="GO" id="GO:0000976">
    <property type="term" value="F:transcription cis-regulatory region binding"/>
    <property type="evidence" value="ECO:0007669"/>
    <property type="project" value="TreeGrafter"/>
</dbReference>
<dbReference type="SUPFAM" id="SSF46689">
    <property type="entry name" value="Homeodomain-like"/>
    <property type="match status" value="1"/>
</dbReference>
<reference evidence="8 9" key="1">
    <citation type="submission" date="2019-12" db="EMBL/GenBank/DDBJ databases">
        <title>Whole genome shotgun sequence of Streptomyces hygroscopicus subsp. glebosus NBRC 13786.</title>
        <authorList>
            <person name="Ichikawa N."/>
            <person name="Kimura A."/>
            <person name="Kitahashi Y."/>
            <person name="Komaki H."/>
            <person name="Tamura T."/>
        </authorList>
    </citation>
    <scope>NUCLEOTIDE SEQUENCE [LARGE SCALE GENOMIC DNA]</scope>
    <source>
        <strain evidence="8 9">NBRC 13786</strain>
    </source>
</reference>
<keyword evidence="2" id="KW-0805">Transcription regulation</keyword>
<keyword evidence="9" id="KW-1185">Reference proteome</keyword>
<dbReference type="Pfam" id="PF00440">
    <property type="entry name" value="TetR_N"/>
    <property type="match status" value="1"/>
</dbReference>
<evidence type="ECO:0000256" key="2">
    <source>
        <dbReference type="ARBA" id="ARBA00023015"/>
    </source>
</evidence>
<dbReference type="Gene3D" id="1.10.357.10">
    <property type="entry name" value="Tetracycline Repressor, domain 2"/>
    <property type="match status" value="1"/>
</dbReference>
<keyword evidence="3 5" id="KW-0238">DNA-binding</keyword>
<evidence type="ECO:0000256" key="1">
    <source>
        <dbReference type="ARBA" id="ARBA00022491"/>
    </source>
</evidence>
<organism evidence="8 9">
    <name type="scientific">Streptomyces glebosus</name>
    <dbReference type="NCBI Taxonomy" id="249580"/>
    <lineage>
        <taxon>Bacteria</taxon>
        <taxon>Bacillati</taxon>
        <taxon>Actinomycetota</taxon>
        <taxon>Actinomycetes</taxon>
        <taxon>Kitasatosporales</taxon>
        <taxon>Streptomycetaceae</taxon>
        <taxon>Streptomyces</taxon>
    </lineage>
</organism>
<dbReference type="Gene3D" id="1.10.10.60">
    <property type="entry name" value="Homeodomain-like"/>
    <property type="match status" value="1"/>
</dbReference>
<evidence type="ECO:0000256" key="6">
    <source>
        <dbReference type="SAM" id="MobiDB-lite"/>
    </source>
</evidence>
<keyword evidence="1" id="KW-0678">Repressor</keyword>
<dbReference type="InterPro" id="IPR009057">
    <property type="entry name" value="Homeodomain-like_sf"/>
</dbReference>
<evidence type="ECO:0000313" key="9">
    <source>
        <dbReference type="Proteomes" id="UP000430079"/>
    </source>
</evidence>
<evidence type="ECO:0000256" key="5">
    <source>
        <dbReference type="PROSITE-ProRule" id="PRU00335"/>
    </source>
</evidence>
<dbReference type="InterPro" id="IPR036271">
    <property type="entry name" value="Tet_transcr_reg_TetR-rel_C_sf"/>
</dbReference>
<dbReference type="PANTHER" id="PTHR30055:SF151">
    <property type="entry name" value="TRANSCRIPTIONAL REGULATORY PROTEIN"/>
    <property type="match status" value="1"/>
</dbReference>
<feature type="DNA-binding region" description="H-T-H motif" evidence="5">
    <location>
        <begin position="52"/>
        <end position="71"/>
    </location>
</feature>
<dbReference type="EMBL" id="BLIO01000001">
    <property type="protein sequence ID" value="GFE12074.1"/>
    <property type="molecule type" value="Genomic_DNA"/>
</dbReference>
<dbReference type="InterPro" id="IPR050109">
    <property type="entry name" value="HTH-type_TetR-like_transc_reg"/>
</dbReference>
<feature type="domain" description="HTH tetR-type" evidence="7">
    <location>
        <begin position="29"/>
        <end position="89"/>
    </location>
</feature>
<accession>A0A640SMH3</accession>
<dbReference type="Proteomes" id="UP000430079">
    <property type="component" value="Unassembled WGS sequence"/>
</dbReference>
<dbReference type="RefSeq" id="WP_190144575.1">
    <property type="nucleotide sequence ID" value="NZ_BLIO01000001.1"/>
</dbReference>
<dbReference type="GO" id="GO:0046677">
    <property type="term" value="P:response to antibiotic"/>
    <property type="evidence" value="ECO:0007669"/>
    <property type="project" value="InterPro"/>
</dbReference>
<sequence>MAARREADGGEPALIWERPEPPSRPTPSPLSRDRIVRAAIELADTDGLEAVSLRKVATALDAGPMRLYRYLSTKEELLDLMVDAVYGEIPAPEPADGDWRGTLRSVARHTRRAALRHEWFSDLLAGRPHLGPNALAHLEASLAALHGAPGFDDIDTVMSALEAVNAYLVGAIRKEMSVLHAERVTGMNEEQWQQASGPYIARLLATGRYPMLSKVVPDAAHPDADTSFETGLDYLLDGIAVRIAR</sequence>
<dbReference type="SUPFAM" id="SSF48498">
    <property type="entry name" value="Tetracyclin repressor-like, C-terminal domain"/>
    <property type="match status" value="1"/>
</dbReference>
<dbReference type="Pfam" id="PF02909">
    <property type="entry name" value="TetR_C_1"/>
    <property type="match status" value="1"/>
</dbReference>
<dbReference type="PROSITE" id="PS50977">
    <property type="entry name" value="HTH_TETR_2"/>
    <property type="match status" value="1"/>
</dbReference>
<feature type="region of interest" description="Disordered" evidence="6">
    <location>
        <begin position="1"/>
        <end position="31"/>
    </location>
</feature>
<dbReference type="PRINTS" id="PR00400">
    <property type="entry name" value="TETREPRESSOR"/>
</dbReference>
<evidence type="ECO:0000256" key="4">
    <source>
        <dbReference type="ARBA" id="ARBA00023163"/>
    </source>
</evidence>
<name>A0A640SMH3_9ACTN</name>
<keyword evidence="4" id="KW-0804">Transcription</keyword>